<evidence type="ECO:0000313" key="1">
    <source>
        <dbReference type="EMBL" id="EGO6678221.1"/>
    </source>
</evidence>
<protein>
    <submittedName>
        <fullName evidence="1">CRISPR-associated DxTHG motif protein</fullName>
    </submittedName>
</protein>
<dbReference type="Proteomes" id="UP000600030">
    <property type="component" value="Unassembled WGS sequence"/>
</dbReference>
<accession>A0AAN3TRH6</accession>
<organism evidence="1 2">
    <name type="scientific">Escherichia coli</name>
    <dbReference type="NCBI Taxonomy" id="562"/>
    <lineage>
        <taxon>Bacteria</taxon>
        <taxon>Pseudomonadati</taxon>
        <taxon>Pseudomonadota</taxon>
        <taxon>Gammaproteobacteria</taxon>
        <taxon>Enterobacterales</taxon>
        <taxon>Enterobacteriaceae</taxon>
        <taxon>Escherichia</taxon>
    </lineage>
</organism>
<reference evidence="1" key="1">
    <citation type="submission" date="2020-01" db="EMBL/GenBank/DDBJ databases">
        <authorList>
            <consortium name="GenomeTrakr network: Whole genome sequencing for foodborne pathogen traceback"/>
        </authorList>
    </citation>
    <scope>NUCLEOTIDE SEQUENCE</scope>
    <source>
        <strain evidence="1">PSU-2311</strain>
    </source>
</reference>
<dbReference type="AlphaFoldDB" id="A0AAN3TRH6"/>
<evidence type="ECO:0000313" key="2">
    <source>
        <dbReference type="Proteomes" id="UP000600030"/>
    </source>
</evidence>
<sequence>MSIRKDTVRRRSLRFLTFDKRLFSPCTHGIRFITFKFTDVF</sequence>
<dbReference type="EMBL" id="AAXDPX010000005">
    <property type="protein sequence ID" value="EGO6678221.1"/>
    <property type="molecule type" value="Genomic_DNA"/>
</dbReference>
<comment type="caution">
    <text evidence="1">The sequence shown here is derived from an EMBL/GenBank/DDBJ whole genome shotgun (WGS) entry which is preliminary data.</text>
</comment>
<proteinExistence type="predicted"/>
<gene>
    <name evidence="1" type="ORF">GTP92_07760</name>
</gene>
<name>A0AAN3TRH6_ECOLX</name>